<dbReference type="PANTHER" id="PTHR11732">
    <property type="entry name" value="ALDO/KETO REDUCTASE"/>
    <property type="match status" value="1"/>
</dbReference>
<dbReference type="InterPro" id="IPR020471">
    <property type="entry name" value="AKR"/>
</dbReference>
<dbReference type="PROSITE" id="PS00063">
    <property type="entry name" value="ALDOKETO_REDUCTASE_3"/>
    <property type="match status" value="1"/>
</dbReference>
<dbReference type="SUPFAM" id="SSF51430">
    <property type="entry name" value="NAD(P)-linked oxidoreductase"/>
    <property type="match status" value="1"/>
</dbReference>
<feature type="domain" description="NADP-dependent oxidoreductase" evidence="1">
    <location>
        <begin position="5"/>
        <end position="288"/>
    </location>
</feature>
<dbReference type="PIRSF" id="PIRSF000097">
    <property type="entry name" value="AKR"/>
    <property type="match status" value="1"/>
</dbReference>
<evidence type="ECO:0000259" key="1">
    <source>
        <dbReference type="Pfam" id="PF00248"/>
    </source>
</evidence>
<dbReference type="EMBL" id="JAPFFF010000004">
    <property type="protein sequence ID" value="KAK8892227.1"/>
    <property type="molecule type" value="Genomic_DNA"/>
</dbReference>
<dbReference type="InterPro" id="IPR036812">
    <property type="entry name" value="NAD(P)_OxRdtase_dom_sf"/>
</dbReference>
<dbReference type="InterPro" id="IPR023210">
    <property type="entry name" value="NADP_OxRdtase_dom"/>
</dbReference>
<dbReference type="Gene3D" id="3.20.20.100">
    <property type="entry name" value="NADP-dependent oxidoreductase domain"/>
    <property type="match status" value="1"/>
</dbReference>
<accession>A0ABR2KMT3</accession>
<dbReference type="Pfam" id="PF00248">
    <property type="entry name" value="Aldo_ket_red"/>
    <property type="match status" value="1"/>
</dbReference>
<gene>
    <name evidence="2" type="ORF">M9Y10_029450</name>
</gene>
<dbReference type="Proteomes" id="UP001470230">
    <property type="component" value="Unassembled WGS sequence"/>
</dbReference>
<proteinExistence type="predicted"/>
<sequence>MEIPRIALGTYALGDDEKINEPIRYAIEELGYRHLDCAEFYLNEKAVGTALKHVFDNGKVKREDIWVTSKIWNHHHRPEDVEKCCRQSLKDLQLDYLDLYLIHWPCTFADTPDNNPMPFDEATGKMKIDNNRSVLDMWPEMEKLVSSGLVKHIGVSNFSIELLERFRFDPRVKIQPYCNQVECNLYMQQEALRMYCEFRGMYLECYSPLGSGSWKQKGQPNLLGDPVLCEVANEIGRTPGAIELKFLLQLSPKIVILPKSSNPTRQKENICLDFSLNDDQMERLKKCERCYRFIHDARDWGVNVHGDDF</sequence>
<dbReference type="PROSITE" id="PS00062">
    <property type="entry name" value="ALDOKETO_REDUCTASE_2"/>
    <property type="match status" value="1"/>
</dbReference>
<name>A0ABR2KMT3_9EUKA</name>
<dbReference type="PRINTS" id="PR00069">
    <property type="entry name" value="ALDKETRDTASE"/>
</dbReference>
<keyword evidence="3" id="KW-1185">Reference proteome</keyword>
<protein>
    <recommendedName>
        <fullName evidence="1">NADP-dependent oxidoreductase domain-containing protein</fullName>
    </recommendedName>
</protein>
<evidence type="ECO:0000313" key="3">
    <source>
        <dbReference type="Proteomes" id="UP001470230"/>
    </source>
</evidence>
<dbReference type="CDD" id="cd19071">
    <property type="entry name" value="AKR_AKR1-5-like"/>
    <property type="match status" value="1"/>
</dbReference>
<comment type="caution">
    <text evidence="2">The sequence shown here is derived from an EMBL/GenBank/DDBJ whole genome shotgun (WGS) entry which is preliminary data.</text>
</comment>
<reference evidence="2 3" key="1">
    <citation type="submission" date="2024-04" db="EMBL/GenBank/DDBJ databases">
        <title>Tritrichomonas musculus Genome.</title>
        <authorList>
            <person name="Alves-Ferreira E."/>
            <person name="Grigg M."/>
            <person name="Lorenzi H."/>
            <person name="Galac M."/>
        </authorList>
    </citation>
    <scope>NUCLEOTIDE SEQUENCE [LARGE SCALE GENOMIC DNA]</scope>
    <source>
        <strain evidence="2 3">EAF2021</strain>
    </source>
</reference>
<evidence type="ECO:0000313" key="2">
    <source>
        <dbReference type="EMBL" id="KAK8892227.1"/>
    </source>
</evidence>
<organism evidence="2 3">
    <name type="scientific">Tritrichomonas musculus</name>
    <dbReference type="NCBI Taxonomy" id="1915356"/>
    <lineage>
        <taxon>Eukaryota</taxon>
        <taxon>Metamonada</taxon>
        <taxon>Parabasalia</taxon>
        <taxon>Tritrichomonadida</taxon>
        <taxon>Tritrichomonadidae</taxon>
        <taxon>Tritrichomonas</taxon>
    </lineage>
</organism>
<dbReference type="PROSITE" id="PS00798">
    <property type="entry name" value="ALDOKETO_REDUCTASE_1"/>
    <property type="match status" value="1"/>
</dbReference>
<dbReference type="InterPro" id="IPR018170">
    <property type="entry name" value="Aldo/ket_reductase_CS"/>
</dbReference>